<dbReference type="GeneID" id="55593564"/>
<sequence length="66" mass="6548">MDIGFDLGANVPSGVLALHAVIAVVFLGLAGVNGANGELIGLGIYLAMAGMIGLVGLMAGRIVARR</sequence>
<feature type="transmembrane region" description="Helical" evidence="1">
    <location>
        <begin position="42"/>
        <end position="64"/>
    </location>
</feature>
<organism evidence="2 3">
    <name type="scientific">Halorubrum salinarum</name>
    <dbReference type="NCBI Taxonomy" id="2739057"/>
    <lineage>
        <taxon>Archaea</taxon>
        <taxon>Methanobacteriati</taxon>
        <taxon>Methanobacteriota</taxon>
        <taxon>Stenosarchaea group</taxon>
        <taxon>Halobacteria</taxon>
        <taxon>Halobacteriales</taxon>
        <taxon>Haloferacaceae</taxon>
        <taxon>Halorubrum</taxon>
    </lineage>
</organism>
<accession>A0A7D4BUX6</accession>
<keyword evidence="3" id="KW-1185">Reference proteome</keyword>
<dbReference type="AlphaFoldDB" id="A0A7D4BUX6"/>
<name>A0A7D4BUX6_9EURY</name>
<evidence type="ECO:0000256" key="1">
    <source>
        <dbReference type="SAM" id="Phobius"/>
    </source>
</evidence>
<dbReference type="Proteomes" id="UP000505020">
    <property type="component" value="Chromosome"/>
</dbReference>
<evidence type="ECO:0000313" key="3">
    <source>
        <dbReference type="Proteomes" id="UP000505020"/>
    </source>
</evidence>
<evidence type="ECO:0000313" key="2">
    <source>
        <dbReference type="EMBL" id="QKG91515.1"/>
    </source>
</evidence>
<dbReference type="KEGG" id="hsai:HPS36_01140"/>
<protein>
    <submittedName>
        <fullName evidence="2">Uncharacterized protein</fullName>
    </submittedName>
</protein>
<reference evidence="2 3" key="1">
    <citation type="submission" date="2020-05" db="EMBL/GenBank/DDBJ databases">
        <title>Halorubrum RHB-C sp.nov., an extremely halophilic archaeon isolated from solar salt farm.</title>
        <authorList>
            <person name="Ho H."/>
            <person name="Danganan R.E."/>
            <person name="Dedeles G.R."/>
            <person name="Kim S.-G."/>
        </authorList>
    </citation>
    <scope>NUCLEOTIDE SEQUENCE [LARGE SCALE GENOMIC DNA]</scope>
    <source>
        <strain evidence="2 3">RHB-C</strain>
    </source>
</reference>
<keyword evidence="1" id="KW-1133">Transmembrane helix</keyword>
<feature type="transmembrane region" description="Helical" evidence="1">
    <location>
        <begin position="7"/>
        <end position="30"/>
    </location>
</feature>
<gene>
    <name evidence="2" type="ORF">HPS36_01140</name>
</gene>
<proteinExistence type="predicted"/>
<dbReference type="RefSeq" id="WP_121562064.1">
    <property type="nucleotide sequence ID" value="NZ_CP053941.1"/>
</dbReference>
<dbReference type="EMBL" id="CP053941">
    <property type="protein sequence ID" value="QKG91515.1"/>
    <property type="molecule type" value="Genomic_DNA"/>
</dbReference>
<keyword evidence="1" id="KW-0812">Transmembrane</keyword>
<keyword evidence="1" id="KW-0472">Membrane</keyword>